<evidence type="ECO:0000259" key="9">
    <source>
        <dbReference type="Pfam" id="PF13962"/>
    </source>
</evidence>
<dbReference type="Pfam" id="PF12796">
    <property type="entry name" value="Ank_2"/>
    <property type="match status" value="1"/>
</dbReference>
<dbReference type="Gramene" id="TVU41029">
    <property type="protein sequence ID" value="TVU41029"/>
    <property type="gene ID" value="EJB05_14519"/>
</dbReference>
<evidence type="ECO:0000256" key="7">
    <source>
        <dbReference type="PROSITE-ProRule" id="PRU00023"/>
    </source>
</evidence>
<dbReference type="Pfam" id="PF13857">
    <property type="entry name" value="Ank_5"/>
    <property type="match status" value="1"/>
</dbReference>
<protein>
    <recommendedName>
        <fullName evidence="9">PGG domain-containing protein</fullName>
    </recommendedName>
</protein>
<comment type="caution">
    <text evidence="10">The sequence shown here is derived from an EMBL/GenBank/DDBJ whole genome shotgun (WGS) entry which is preliminary data.</text>
</comment>
<dbReference type="PROSITE" id="PS50297">
    <property type="entry name" value="ANK_REP_REGION"/>
    <property type="match status" value="1"/>
</dbReference>
<feature type="transmembrane region" description="Helical" evidence="8">
    <location>
        <begin position="598"/>
        <end position="623"/>
    </location>
</feature>
<feature type="transmembrane region" description="Helical" evidence="8">
    <location>
        <begin position="680"/>
        <end position="700"/>
    </location>
</feature>
<feature type="domain" description="PGG" evidence="9">
    <location>
        <begin position="513"/>
        <end position="625"/>
    </location>
</feature>
<gene>
    <name evidence="10" type="ORF">EJB05_14519</name>
</gene>
<dbReference type="Pfam" id="PF00023">
    <property type="entry name" value="Ank"/>
    <property type="match status" value="1"/>
</dbReference>
<evidence type="ECO:0000256" key="8">
    <source>
        <dbReference type="SAM" id="Phobius"/>
    </source>
</evidence>
<evidence type="ECO:0000256" key="4">
    <source>
        <dbReference type="ARBA" id="ARBA00022989"/>
    </source>
</evidence>
<feature type="non-terminal residue" evidence="10">
    <location>
        <position position="1"/>
    </location>
</feature>
<keyword evidence="5 7" id="KW-0040">ANK repeat</keyword>
<dbReference type="InterPro" id="IPR026961">
    <property type="entry name" value="PGG_dom"/>
</dbReference>
<dbReference type="Proteomes" id="UP000324897">
    <property type="component" value="Chromosome 4"/>
</dbReference>
<keyword evidence="6 8" id="KW-0472">Membrane</keyword>
<name>A0A5J9VXR4_9POAL</name>
<dbReference type="EMBL" id="RWGY01000007">
    <property type="protein sequence ID" value="TVU41029.1"/>
    <property type="molecule type" value="Genomic_DNA"/>
</dbReference>
<keyword evidence="2 8" id="KW-0812">Transmembrane</keyword>
<dbReference type="PANTHER" id="PTHR24186">
    <property type="entry name" value="PROTEIN PHOSPHATASE 1 REGULATORY SUBUNIT"/>
    <property type="match status" value="1"/>
</dbReference>
<accession>A0A5J9VXR4</accession>
<dbReference type="InterPro" id="IPR036770">
    <property type="entry name" value="Ankyrin_rpt-contain_sf"/>
</dbReference>
<dbReference type="GO" id="GO:0005886">
    <property type="term" value="C:plasma membrane"/>
    <property type="evidence" value="ECO:0007669"/>
    <property type="project" value="TreeGrafter"/>
</dbReference>
<dbReference type="OrthoDB" id="1847170at2759"/>
<evidence type="ECO:0000256" key="1">
    <source>
        <dbReference type="ARBA" id="ARBA00004141"/>
    </source>
</evidence>
<reference evidence="10 11" key="1">
    <citation type="journal article" date="2019" name="Sci. Rep.">
        <title>A high-quality genome of Eragrostis curvula grass provides insights into Poaceae evolution and supports new strategies to enhance forage quality.</title>
        <authorList>
            <person name="Carballo J."/>
            <person name="Santos B.A.C.M."/>
            <person name="Zappacosta D."/>
            <person name="Garbus I."/>
            <person name="Selva J.P."/>
            <person name="Gallo C.A."/>
            <person name="Diaz A."/>
            <person name="Albertini E."/>
            <person name="Caccamo M."/>
            <person name="Echenique V."/>
        </authorList>
    </citation>
    <scope>NUCLEOTIDE SEQUENCE [LARGE SCALE GENOMIC DNA]</scope>
    <source>
        <strain evidence="11">cv. Victoria</strain>
        <tissue evidence="10">Leaf</tissue>
    </source>
</reference>
<feature type="transmembrane region" description="Helical" evidence="8">
    <location>
        <begin position="564"/>
        <end position="586"/>
    </location>
</feature>
<evidence type="ECO:0000256" key="3">
    <source>
        <dbReference type="ARBA" id="ARBA00022737"/>
    </source>
</evidence>
<proteinExistence type="predicted"/>
<comment type="subcellular location">
    <subcellularLocation>
        <location evidence="1">Membrane</location>
        <topology evidence="1">Multi-pass membrane protein</topology>
    </subcellularLocation>
</comment>
<keyword evidence="11" id="KW-1185">Reference proteome</keyword>
<dbReference type="SUPFAM" id="SSF48403">
    <property type="entry name" value="Ankyrin repeat"/>
    <property type="match status" value="1"/>
</dbReference>
<evidence type="ECO:0000256" key="2">
    <source>
        <dbReference type="ARBA" id="ARBA00022692"/>
    </source>
</evidence>
<dbReference type="InterPro" id="IPR002110">
    <property type="entry name" value="Ankyrin_rpt"/>
</dbReference>
<dbReference type="AlphaFoldDB" id="A0A5J9VXR4"/>
<evidence type="ECO:0000313" key="10">
    <source>
        <dbReference type="EMBL" id="TVU41029.1"/>
    </source>
</evidence>
<dbReference type="SMART" id="SM00248">
    <property type="entry name" value="ANK"/>
    <property type="match status" value="9"/>
</dbReference>
<evidence type="ECO:0000256" key="6">
    <source>
        <dbReference type="ARBA" id="ARBA00023136"/>
    </source>
</evidence>
<feature type="repeat" description="ANK" evidence="7">
    <location>
        <begin position="153"/>
        <end position="174"/>
    </location>
</feature>
<feature type="transmembrane region" description="Helical" evidence="8">
    <location>
        <begin position="635"/>
        <end position="659"/>
    </location>
</feature>
<dbReference type="PANTHER" id="PTHR24186:SF50">
    <property type="entry name" value="ANKYRIN REPEAT-CONTAINING PROTEIN ITN1-LIKE ISOFORM X1"/>
    <property type="match status" value="1"/>
</dbReference>
<evidence type="ECO:0000313" key="11">
    <source>
        <dbReference type="Proteomes" id="UP000324897"/>
    </source>
</evidence>
<dbReference type="Pfam" id="PF13962">
    <property type="entry name" value="PGG"/>
    <property type="match status" value="1"/>
</dbReference>
<dbReference type="PROSITE" id="PS50088">
    <property type="entry name" value="ANK_REPEAT"/>
    <property type="match status" value="1"/>
</dbReference>
<dbReference type="Gene3D" id="1.25.40.20">
    <property type="entry name" value="Ankyrin repeat-containing domain"/>
    <property type="match status" value="3"/>
</dbReference>
<evidence type="ECO:0000256" key="5">
    <source>
        <dbReference type="ARBA" id="ARBA00023043"/>
    </source>
</evidence>
<feature type="transmembrane region" description="Helical" evidence="8">
    <location>
        <begin position="522"/>
        <end position="544"/>
    </location>
</feature>
<sequence length="704" mass="76579">MAANAPAEAIDASLIVATRRGDCQKLKDLIIEESKEKSSPAGMHPLLIAAACKGSLEELKLLLNRGPLPRQELRDQLEAYPGNSSSRSLAVQRTSDIYIEEGMSAASILEGVTVEGDTVLHLLAANGRGDNFINCANLIYGEDNALLYKQNYNGDTPLHCTARAGNSKMVSHLIGLARGENRVEDLLRKENNSKETALHEAVRIGDNHIVKELLRADSQLARFPEEGPSALYLAVLLEEESIAQTLYDESEDNILSYTGPDGQNALHAAVLWRTGMLKMLLEFNKSLTSEVDYNGSTPLHFLSSRPRGIQVVPPLLSFCVSPPSPWPIRMLLDANPAALYQADNSGMSPIHVAASVGADTTITRLIDYCPSSAALRDTRGRTFLHIAAADSSGRRTVAFACRTPSLAWILNMQDTDGNTALHLSVRAGCLRSFSSLLSNPHVHLNLANKKGQTPLDISRFNWPRGMKHTQSNVAVIHMALSHCGARYGGCRWDHFMEAYTKEKGKDFRGQELEKLKDSTQTLSIGSVLIAMVAFTATFTLPGGYRADDTNGGTPILAGRYTFDAFVIAITLGFICSSVGTIGLMFCGSPMIDFKSRRVYYVVSVVFVSSSVTSLTAAFALGAYMVLAPVTRKTAVAISVMSPLVVICIHVESFLKWALLARPLCSRIGLIPALIVMSDEIIGKLFLFCWPILVIFGWPAIAKNH</sequence>
<keyword evidence="4 8" id="KW-1133">Transmembrane helix</keyword>
<organism evidence="10 11">
    <name type="scientific">Eragrostis curvula</name>
    <name type="common">weeping love grass</name>
    <dbReference type="NCBI Taxonomy" id="38414"/>
    <lineage>
        <taxon>Eukaryota</taxon>
        <taxon>Viridiplantae</taxon>
        <taxon>Streptophyta</taxon>
        <taxon>Embryophyta</taxon>
        <taxon>Tracheophyta</taxon>
        <taxon>Spermatophyta</taxon>
        <taxon>Magnoliopsida</taxon>
        <taxon>Liliopsida</taxon>
        <taxon>Poales</taxon>
        <taxon>Poaceae</taxon>
        <taxon>PACMAD clade</taxon>
        <taxon>Chloridoideae</taxon>
        <taxon>Eragrostideae</taxon>
        <taxon>Eragrostidinae</taxon>
        <taxon>Eragrostis</taxon>
    </lineage>
</organism>
<keyword evidence="3" id="KW-0677">Repeat</keyword>